<keyword evidence="1" id="KW-0812">Transmembrane</keyword>
<keyword evidence="3" id="KW-0540">Nuclease</keyword>
<feature type="domain" description="Endonuclease/exonuclease/phosphatase" evidence="2">
    <location>
        <begin position="107"/>
        <end position="311"/>
    </location>
</feature>
<keyword evidence="3" id="KW-0269">Exonuclease</keyword>
<accession>A0A1W1YSD6</accession>
<sequence length="321" mass="34022">MTEHRAGRRWRTLLAWAGFGVLVLCVLAVAAMYLRGGRTSIGVVIAAALPVVVGVALVAALVSWRHLRWWRLALVAALLLSQAPLLDHVVADPRPAAEDGPTITVATLNTAWAGPTDAELVDLADGADVLALQEWDPGRTDGLGRALGPQWRLAASDHDDYIGTDVDVWVRSPWTVASSTPLAGRQPGSALRLRRGGTEVTVVGTRLQNPAFLAADRWGEGLDSLRLATEGSDGPVIVLGDLNAPPSAVAYRRWVKRTGLRDCTAQLGSGFPGTWGRTRGAAYGPVPIDHVTTRGAACTALEVTRERGSDHRALTATVALP</sequence>
<evidence type="ECO:0000313" key="4">
    <source>
        <dbReference type="Proteomes" id="UP000192634"/>
    </source>
</evidence>
<evidence type="ECO:0000259" key="2">
    <source>
        <dbReference type="Pfam" id="PF03372"/>
    </source>
</evidence>
<dbReference type="Proteomes" id="UP000192634">
    <property type="component" value="Unassembled WGS sequence"/>
</dbReference>
<dbReference type="InterPro" id="IPR036691">
    <property type="entry name" value="Endo/exonu/phosph_ase_sf"/>
</dbReference>
<feature type="transmembrane region" description="Helical" evidence="1">
    <location>
        <begin position="12"/>
        <end position="34"/>
    </location>
</feature>
<organism evidence="3 4">
    <name type="scientific">Janibacter indicus</name>
    <dbReference type="NCBI Taxonomy" id="857417"/>
    <lineage>
        <taxon>Bacteria</taxon>
        <taxon>Bacillati</taxon>
        <taxon>Actinomycetota</taxon>
        <taxon>Actinomycetes</taxon>
        <taxon>Micrococcales</taxon>
        <taxon>Intrasporangiaceae</taxon>
        <taxon>Janibacter</taxon>
    </lineage>
</organism>
<gene>
    <name evidence="3" type="ORF">SAMN06296429_102327</name>
</gene>
<dbReference type="RefSeq" id="WP_084449857.1">
    <property type="nucleotide sequence ID" value="NZ_FWXN01000002.1"/>
</dbReference>
<dbReference type="EMBL" id="FWXN01000002">
    <property type="protein sequence ID" value="SMC39054.1"/>
    <property type="molecule type" value="Genomic_DNA"/>
</dbReference>
<dbReference type="InterPro" id="IPR005135">
    <property type="entry name" value="Endo/exonuclease/phosphatase"/>
</dbReference>
<dbReference type="Gene3D" id="3.60.10.10">
    <property type="entry name" value="Endonuclease/exonuclease/phosphatase"/>
    <property type="match status" value="1"/>
</dbReference>
<keyword evidence="1" id="KW-1133">Transmembrane helix</keyword>
<proteinExistence type="predicted"/>
<dbReference type="GO" id="GO:0004527">
    <property type="term" value="F:exonuclease activity"/>
    <property type="evidence" value="ECO:0007669"/>
    <property type="project" value="UniProtKB-KW"/>
</dbReference>
<name>A0A1W1YSD6_9MICO</name>
<evidence type="ECO:0000256" key="1">
    <source>
        <dbReference type="SAM" id="Phobius"/>
    </source>
</evidence>
<dbReference type="GO" id="GO:0004519">
    <property type="term" value="F:endonuclease activity"/>
    <property type="evidence" value="ECO:0007669"/>
    <property type="project" value="UniProtKB-KW"/>
</dbReference>
<dbReference type="SUPFAM" id="SSF56219">
    <property type="entry name" value="DNase I-like"/>
    <property type="match status" value="1"/>
</dbReference>
<keyword evidence="1" id="KW-0472">Membrane</keyword>
<keyword evidence="3" id="KW-0378">Hydrolase</keyword>
<keyword evidence="3" id="KW-0255">Endonuclease</keyword>
<dbReference type="OrthoDB" id="2340043at2"/>
<feature type="transmembrane region" description="Helical" evidence="1">
    <location>
        <begin position="69"/>
        <end position="86"/>
    </location>
</feature>
<protein>
    <submittedName>
        <fullName evidence="3">Uncharacterized conserved protein YafD, endonuclease/exonuclease/phosphatase (EEP) superfamily</fullName>
    </submittedName>
</protein>
<dbReference type="AlphaFoldDB" id="A0A1W1YSD6"/>
<evidence type="ECO:0000313" key="3">
    <source>
        <dbReference type="EMBL" id="SMC39054.1"/>
    </source>
</evidence>
<dbReference type="Pfam" id="PF03372">
    <property type="entry name" value="Exo_endo_phos"/>
    <property type="match status" value="1"/>
</dbReference>
<reference evidence="3 4" key="1">
    <citation type="submission" date="2017-04" db="EMBL/GenBank/DDBJ databases">
        <authorList>
            <person name="Afonso C.L."/>
            <person name="Miller P.J."/>
            <person name="Scott M.A."/>
            <person name="Spackman E."/>
            <person name="Goraichik I."/>
            <person name="Dimitrov K.M."/>
            <person name="Suarez D.L."/>
            <person name="Swayne D.E."/>
        </authorList>
    </citation>
    <scope>NUCLEOTIDE SEQUENCE [LARGE SCALE GENOMIC DNA]</scope>
    <source>
        <strain evidence="3 4">CGMCC 1.12511</strain>
    </source>
</reference>
<feature type="transmembrane region" description="Helical" evidence="1">
    <location>
        <begin position="40"/>
        <end position="62"/>
    </location>
</feature>